<keyword evidence="1" id="KW-0805">Transcription regulation</keyword>
<sequence length="341" mass="35308">MLAGAFRAADGARPGSAPVRLVVVVFDGALLGSMSFACGVFDIAAHYGALPGTDLRIVAGEPGAAIVGGGLSCAVPYDLDAIRGADLIVVPNLPQPTAERPPEPVLDALRAAHALGGRVAGLCSGTFVLAAAGLLDGRPATTHWSLAGRLAELYPAVRVDAAVLYVDDGDVLTAGGGAAGMDLGLHLIRSMLGASDAGRLARALVVPPHRSGGQAQYIESPLPELDASDPVAETIGWALGRLESALPVSALARRAHMSRRNYDRRFREITGCAPAQWLAHQRVIRAQQLLESSDLTVDEVARRSGFPSAAALRARFRQAVGVTPTAYRATFGHRPGPSGTS</sequence>
<evidence type="ECO:0000256" key="3">
    <source>
        <dbReference type="ARBA" id="ARBA00023163"/>
    </source>
</evidence>
<dbReference type="SUPFAM" id="SSF46689">
    <property type="entry name" value="Homeodomain-like"/>
    <property type="match status" value="2"/>
</dbReference>
<dbReference type="Proteomes" id="UP001596972">
    <property type="component" value="Unassembled WGS sequence"/>
</dbReference>
<dbReference type="Pfam" id="PF12833">
    <property type="entry name" value="HTH_18"/>
    <property type="match status" value="1"/>
</dbReference>
<dbReference type="Pfam" id="PF01965">
    <property type="entry name" value="DJ-1_PfpI"/>
    <property type="match status" value="1"/>
</dbReference>
<evidence type="ECO:0000313" key="5">
    <source>
        <dbReference type="EMBL" id="MFD0898908.1"/>
    </source>
</evidence>
<dbReference type="PANTHER" id="PTHR43130">
    <property type="entry name" value="ARAC-FAMILY TRANSCRIPTIONAL REGULATOR"/>
    <property type="match status" value="1"/>
</dbReference>
<evidence type="ECO:0000256" key="1">
    <source>
        <dbReference type="ARBA" id="ARBA00023015"/>
    </source>
</evidence>
<accession>A0ABW3EF59</accession>
<evidence type="ECO:0000313" key="6">
    <source>
        <dbReference type="Proteomes" id="UP001596972"/>
    </source>
</evidence>
<comment type="caution">
    <text evidence="5">The sequence shown here is derived from an EMBL/GenBank/DDBJ whole genome shotgun (WGS) entry which is preliminary data.</text>
</comment>
<keyword evidence="6" id="KW-1185">Reference proteome</keyword>
<dbReference type="InterPro" id="IPR002818">
    <property type="entry name" value="DJ-1/PfpI"/>
</dbReference>
<feature type="domain" description="HTH araC/xylS-type" evidence="4">
    <location>
        <begin position="232"/>
        <end position="330"/>
    </location>
</feature>
<dbReference type="InterPro" id="IPR029062">
    <property type="entry name" value="Class_I_gatase-like"/>
</dbReference>
<dbReference type="InterPro" id="IPR018062">
    <property type="entry name" value="HTH_AraC-typ_CS"/>
</dbReference>
<dbReference type="CDD" id="cd03137">
    <property type="entry name" value="GATase1_AraC_1"/>
    <property type="match status" value="1"/>
</dbReference>
<dbReference type="SUPFAM" id="SSF52317">
    <property type="entry name" value="Class I glutamine amidotransferase-like"/>
    <property type="match status" value="1"/>
</dbReference>
<dbReference type="PANTHER" id="PTHR43130:SF3">
    <property type="entry name" value="HTH-TYPE TRANSCRIPTIONAL REGULATOR RV1931C"/>
    <property type="match status" value="1"/>
</dbReference>
<dbReference type="PROSITE" id="PS00041">
    <property type="entry name" value="HTH_ARAC_FAMILY_1"/>
    <property type="match status" value="1"/>
</dbReference>
<evidence type="ECO:0000256" key="2">
    <source>
        <dbReference type="ARBA" id="ARBA00023125"/>
    </source>
</evidence>
<dbReference type="InterPro" id="IPR018060">
    <property type="entry name" value="HTH_AraC"/>
</dbReference>
<dbReference type="SMART" id="SM00342">
    <property type="entry name" value="HTH_ARAC"/>
    <property type="match status" value="1"/>
</dbReference>
<dbReference type="Gene3D" id="3.40.50.880">
    <property type="match status" value="1"/>
</dbReference>
<protein>
    <submittedName>
        <fullName evidence="5">GlxA family transcriptional regulator</fullName>
    </submittedName>
</protein>
<evidence type="ECO:0000259" key="4">
    <source>
        <dbReference type="PROSITE" id="PS01124"/>
    </source>
</evidence>
<name>A0ABW3EF59_9ACTN</name>
<dbReference type="PROSITE" id="PS01124">
    <property type="entry name" value="HTH_ARAC_FAMILY_2"/>
    <property type="match status" value="1"/>
</dbReference>
<organism evidence="5 6">
    <name type="scientific">Actinomadura sediminis</name>
    <dbReference type="NCBI Taxonomy" id="1038904"/>
    <lineage>
        <taxon>Bacteria</taxon>
        <taxon>Bacillati</taxon>
        <taxon>Actinomycetota</taxon>
        <taxon>Actinomycetes</taxon>
        <taxon>Streptosporangiales</taxon>
        <taxon>Thermomonosporaceae</taxon>
        <taxon>Actinomadura</taxon>
    </lineage>
</organism>
<keyword evidence="3" id="KW-0804">Transcription</keyword>
<gene>
    <name evidence="5" type="ORF">ACFQ11_00685</name>
</gene>
<dbReference type="EMBL" id="JBHTJA010000001">
    <property type="protein sequence ID" value="MFD0898908.1"/>
    <property type="molecule type" value="Genomic_DNA"/>
</dbReference>
<dbReference type="InterPro" id="IPR009057">
    <property type="entry name" value="Homeodomain-like_sf"/>
</dbReference>
<dbReference type="RefSeq" id="WP_378295703.1">
    <property type="nucleotide sequence ID" value="NZ_JBHTJA010000001.1"/>
</dbReference>
<dbReference type="InterPro" id="IPR052158">
    <property type="entry name" value="INH-QAR"/>
</dbReference>
<dbReference type="Gene3D" id="1.10.10.60">
    <property type="entry name" value="Homeodomain-like"/>
    <property type="match status" value="1"/>
</dbReference>
<keyword evidence="2" id="KW-0238">DNA-binding</keyword>
<proteinExistence type="predicted"/>
<reference evidence="6" key="1">
    <citation type="journal article" date="2019" name="Int. J. Syst. Evol. Microbiol.">
        <title>The Global Catalogue of Microorganisms (GCM) 10K type strain sequencing project: providing services to taxonomists for standard genome sequencing and annotation.</title>
        <authorList>
            <consortium name="The Broad Institute Genomics Platform"/>
            <consortium name="The Broad Institute Genome Sequencing Center for Infectious Disease"/>
            <person name="Wu L."/>
            <person name="Ma J."/>
        </authorList>
    </citation>
    <scope>NUCLEOTIDE SEQUENCE [LARGE SCALE GENOMIC DNA]</scope>
    <source>
        <strain evidence="6">JCM 31202</strain>
    </source>
</reference>